<evidence type="ECO:0000313" key="2">
    <source>
        <dbReference type="EMBL" id="ESA22115.1"/>
    </source>
</evidence>
<organism evidence="2">
    <name type="scientific">Rhizophagus irregularis (strain DAOM 181602 / DAOM 197198 / MUCL 43194)</name>
    <name type="common">Arbuscular mycorrhizal fungus</name>
    <name type="synonym">Glomus intraradices</name>
    <dbReference type="NCBI Taxonomy" id="747089"/>
    <lineage>
        <taxon>Eukaryota</taxon>
        <taxon>Fungi</taxon>
        <taxon>Fungi incertae sedis</taxon>
        <taxon>Mucoromycota</taxon>
        <taxon>Glomeromycotina</taxon>
        <taxon>Glomeromycetes</taxon>
        <taxon>Glomerales</taxon>
        <taxon>Glomeraceae</taxon>
        <taxon>Rhizophagus</taxon>
    </lineage>
</organism>
<sequence length="74" mass="8797">MYRNPARVNPIATAYYNQVLQQLDRPKEEALPTLSAFIERKKRRKNSKEKRLEQKNIKRECPEIVTESKDGHRS</sequence>
<reference evidence="2" key="1">
    <citation type="submission" date="2013-07" db="EMBL/GenBank/DDBJ databases">
        <title>The genome of an arbuscular mycorrhizal fungus provides insights into the evolution of the oldest plant symbiosis.</title>
        <authorList>
            <consortium name="DOE Joint Genome Institute"/>
            <person name="Tisserant E."/>
            <person name="Malbreil M."/>
            <person name="Kuo A."/>
            <person name="Kohler A."/>
            <person name="Symeonidi A."/>
            <person name="Balestrini R."/>
            <person name="Charron P."/>
            <person name="Duensing N."/>
            <person name="Frei-dit-Frey N."/>
            <person name="Gianinazzi-Pearson V."/>
            <person name="Gilbert B."/>
            <person name="Handa Y."/>
            <person name="Hijri M."/>
            <person name="Kaul R."/>
            <person name="Kawaguchi M."/>
            <person name="Krajinski F."/>
            <person name="Lammers P."/>
            <person name="Lapierre D."/>
            <person name="Masclaux F.G."/>
            <person name="Murat C."/>
            <person name="Morin E."/>
            <person name="Ndikumana S."/>
            <person name="Pagni M."/>
            <person name="Petitpierre D."/>
            <person name="Requena N."/>
            <person name="Rosikiewicz P."/>
            <person name="Riley R."/>
            <person name="Saito K."/>
            <person name="San Clemente H."/>
            <person name="Shapiro H."/>
            <person name="van Tuinen D."/>
            <person name="Becard G."/>
            <person name="Bonfante P."/>
            <person name="Paszkowski U."/>
            <person name="Shachar-Hill Y."/>
            <person name="Young J.P."/>
            <person name="Sanders I.R."/>
            <person name="Henrissat B."/>
            <person name="Rensing S.A."/>
            <person name="Grigoriev I.V."/>
            <person name="Corradi N."/>
            <person name="Roux C."/>
            <person name="Martin F."/>
        </authorList>
    </citation>
    <scope>NUCLEOTIDE SEQUENCE</scope>
    <source>
        <strain evidence="2">DAOM 197198</strain>
    </source>
</reference>
<evidence type="ECO:0000256" key="1">
    <source>
        <dbReference type="SAM" id="MobiDB-lite"/>
    </source>
</evidence>
<name>U9UP13_RHIID</name>
<feature type="compositionally biased region" description="Basic and acidic residues" evidence="1">
    <location>
        <begin position="49"/>
        <end position="74"/>
    </location>
</feature>
<dbReference type="AlphaFoldDB" id="U9UP13"/>
<feature type="region of interest" description="Disordered" evidence="1">
    <location>
        <begin position="41"/>
        <end position="74"/>
    </location>
</feature>
<protein>
    <submittedName>
        <fullName evidence="2">Uncharacterized protein</fullName>
    </submittedName>
</protein>
<proteinExistence type="predicted"/>
<dbReference type="EMBL" id="KI275858">
    <property type="protein sequence ID" value="ESA22115.1"/>
    <property type="molecule type" value="Genomic_DNA"/>
</dbReference>
<accession>U9UP13</accession>
<dbReference type="HOGENOM" id="CLU_2689037_0_0_1"/>
<gene>
    <name evidence="2" type="ORF">GLOINDRAFT_16765</name>
</gene>